<dbReference type="Gene3D" id="1.10.10.60">
    <property type="entry name" value="Homeodomain-like"/>
    <property type="match status" value="2"/>
</dbReference>
<dbReference type="InterPro" id="IPR009057">
    <property type="entry name" value="Homeodomain-like_sf"/>
</dbReference>
<sequence>MHRVLLIDDEPLVRMTIKSLGPWEKYGFEMAGEAHDGADALDKLKTEKSFDIILTDISMPKMNGIEVIRQIRKWDDQIPILVLSAFNDYPFVRQAFMLGIQDYILKSELNFESLLKLMQKSSDLISAAKQNHEEQRSNNVYLKQKFLENLLNGLIPSDIDNKIAAYQIQLTKANLNVSIISVDNYKVMEDKYDSVVLTNINLSILNVFNQKTSEFKMGELIVIGKGKYALISSINHENSMAVVHRKLSYFLNNVKQALFMFLNISVTIGVSSTQNGYLHIPSLYVQALAANELKLLYGKGKIIYEHDLSQIENTSHGSLTGKEREIIQALFSQDQHQLKAEIQNMVQYTKSLNPASINMAHSLYLEFIYIIMGHLYQKDIFAEDIFKKDINFMEHITKYETLDEMNRYLEHILLSIFDEISHRNEHVSSKIRKAKEYMKQLYREDITLKSVSEQIQVSETYLSRLFSSETGESFIGYLTRLRIEAAMDLLKNSQLTIQQISEQIGYANPEHFSRIFKKNVGCSPNKFRNEMFSKNE</sequence>
<dbReference type="Pfam" id="PF00072">
    <property type="entry name" value="Response_reg"/>
    <property type="match status" value="1"/>
</dbReference>
<dbReference type="GO" id="GO:0043565">
    <property type="term" value="F:sequence-specific DNA binding"/>
    <property type="evidence" value="ECO:0007669"/>
    <property type="project" value="InterPro"/>
</dbReference>
<dbReference type="InterPro" id="IPR018060">
    <property type="entry name" value="HTH_AraC"/>
</dbReference>
<dbReference type="InterPro" id="IPR011006">
    <property type="entry name" value="CheY-like_superfamily"/>
</dbReference>
<evidence type="ECO:0000259" key="5">
    <source>
        <dbReference type="PROSITE" id="PS01124"/>
    </source>
</evidence>
<dbReference type="GO" id="GO:0003700">
    <property type="term" value="F:DNA-binding transcription factor activity"/>
    <property type="evidence" value="ECO:0007669"/>
    <property type="project" value="InterPro"/>
</dbReference>
<dbReference type="CDD" id="cd17536">
    <property type="entry name" value="REC_YesN-like"/>
    <property type="match status" value="1"/>
</dbReference>
<gene>
    <name evidence="7" type="ORF">DFP97_108104</name>
</gene>
<dbReference type="PANTHER" id="PTHR43280:SF28">
    <property type="entry name" value="HTH-TYPE TRANSCRIPTIONAL ACTIVATOR RHAS"/>
    <property type="match status" value="1"/>
</dbReference>
<name>A0A368VZV1_9BACL</name>
<evidence type="ECO:0000313" key="7">
    <source>
        <dbReference type="EMBL" id="RCW47489.1"/>
    </source>
</evidence>
<dbReference type="PROSITE" id="PS01124">
    <property type="entry name" value="HTH_ARAC_FAMILY_2"/>
    <property type="match status" value="1"/>
</dbReference>
<dbReference type="AlphaFoldDB" id="A0A368VZV1"/>
<accession>A0A368VZV1</accession>
<evidence type="ECO:0000313" key="8">
    <source>
        <dbReference type="Proteomes" id="UP000252415"/>
    </source>
</evidence>
<keyword evidence="2" id="KW-0238">DNA-binding</keyword>
<dbReference type="PANTHER" id="PTHR43280">
    <property type="entry name" value="ARAC-FAMILY TRANSCRIPTIONAL REGULATOR"/>
    <property type="match status" value="1"/>
</dbReference>
<dbReference type="SMART" id="SM00448">
    <property type="entry name" value="REC"/>
    <property type="match status" value="1"/>
</dbReference>
<dbReference type="SUPFAM" id="SSF46689">
    <property type="entry name" value="Homeodomain-like"/>
    <property type="match status" value="2"/>
</dbReference>
<organism evidence="7 8">
    <name type="scientific">Paenibacillus prosopidis</name>
    <dbReference type="NCBI Taxonomy" id="630520"/>
    <lineage>
        <taxon>Bacteria</taxon>
        <taxon>Bacillati</taxon>
        <taxon>Bacillota</taxon>
        <taxon>Bacilli</taxon>
        <taxon>Bacillales</taxon>
        <taxon>Paenibacillaceae</taxon>
        <taxon>Paenibacillus</taxon>
    </lineage>
</organism>
<dbReference type="InterPro" id="IPR001789">
    <property type="entry name" value="Sig_transdc_resp-reg_receiver"/>
</dbReference>
<comment type="caution">
    <text evidence="7">The sequence shown here is derived from an EMBL/GenBank/DDBJ whole genome shotgun (WGS) entry which is preliminary data.</text>
</comment>
<keyword evidence="8" id="KW-1185">Reference proteome</keyword>
<dbReference type="PROSITE" id="PS00041">
    <property type="entry name" value="HTH_ARAC_FAMILY_1"/>
    <property type="match status" value="1"/>
</dbReference>
<keyword evidence="3" id="KW-0804">Transcription</keyword>
<evidence type="ECO:0000256" key="1">
    <source>
        <dbReference type="ARBA" id="ARBA00023015"/>
    </source>
</evidence>
<feature type="domain" description="HTH araC/xylS-type" evidence="5">
    <location>
        <begin position="432"/>
        <end position="530"/>
    </location>
</feature>
<dbReference type="GO" id="GO:0000160">
    <property type="term" value="P:phosphorelay signal transduction system"/>
    <property type="evidence" value="ECO:0007669"/>
    <property type="project" value="InterPro"/>
</dbReference>
<dbReference type="PROSITE" id="PS50110">
    <property type="entry name" value="RESPONSE_REGULATORY"/>
    <property type="match status" value="1"/>
</dbReference>
<keyword evidence="4" id="KW-0597">Phosphoprotein</keyword>
<evidence type="ECO:0000259" key="6">
    <source>
        <dbReference type="PROSITE" id="PS50110"/>
    </source>
</evidence>
<protein>
    <submittedName>
        <fullName evidence="7">YesN/AraC family two-component response regulator</fullName>
    </submittedName>
</protein>
<feature type="modified residue" description="4-aspartylphosphate" evidence="4">
    <location>
        <position position="56"/>
    </location>
</feature>
<dbReference type="InterPro" id="IPR018062">
    <property type="entry name" value="HTH_AraC-typ_CS"/>
</dbReference>
<dbReference type="SMART" id="SM00342">
    <property type="entry name" value="HTH_ARAC"/>
    <property type="match status" value="1"/>
</dbReference>
<evidence type="ECO:0000256" key="3">
    <source>
        <dbReference type="ARBA" id="ARBA00023163"/>
    </source>
</evidence>
<dbReference type="PRINTS" id="PR00032">
    <property type="entry name" value="HTHARAC"/>
</dbReference>
<dbReference type="SUPFAM" id="SSF52172">
    <property type="entry name" value="CheY-like"/>
    <property type="match status" value="1"/>
</dbReference>
<keyword evidence="1" id="KW-0805">Transcription regulation</keyword>
<dbReference type="EMBL" id="QPJD01000008">
    <property type="protein sequence ID" value="RCW47489.1"/>
    <property type="molecule type" value="Genomic_DNA"/>
</dbReference>
<evidence type="ECO:0000256" key="4">
    <source>
        <dbReference type="PROSITE-ProRule" id="PRU00169"/>
    </source>
</evidence>
<dbReference type="Proteomes" id="UP000252415">
    <property type="component" value="Unassembled WGS sequence"/>
</dbReference>
<reference evidence="7 8" key="1">
    <citation type="submission" date="2018-07" db="EMBL/GenBank/DDBJ databases">
        <title>Genomic Encyclopedia of Type Strains, Phase III (KMG-III): the genomes of soil and plant-associated and newly described type strains.</title>
        <authorList>
            <person name="Whitman W."/>
        </authorList>
    </citation>
    <scope>NUCLEOTIDE SEQUENCE [LARGE SCALE GENOMIC DNA]</scope>
    <source>
        <strain evidence="7 8">CECT 7506</strain>
    </source>
</reference>
<proteinExistence type="predicted"/>
<dbReference type="InterPro" id="IPR020449">
    <property type="entry name" value="Tscrpt_reg_AraC-type_HTH"/>
</dbReference>
<dbReference type="Pfam" id="PF12833">
    <property type="entry name" value="HTH_18"/>
    <property type="match status" value="1"/>
</dbReference>
<evidence type="ECO:0000256" key="2">
    <source>
        <dbReference type="ARBA" id="ARBA00023125"/>
    </source>
</evidence>
<dbReference type="Gene3D" id="3.40.50.2300">
    <property type="match status" value="1"/>
</dbReference>
<feature type="domain" description="Response regulatory" evidence="6">
    <location>
        <begin position="3"/>
        <end position="121"/>
    </location>
</feature>
<dbReference type="RefSeq" id="WP_181873523.1">
    <property type="nucleotide sequence ID" value="NZ_QPJD01000008.1"/>
</dbReference>